<dbReference type="PRINTS" id="PR00370">
    <property type="entry name" value="FMOXYGENASE"/>
</dbReference>
<gene>
    <name evidence="4" type="ORF">CRHIZ90672A_00009967</name>
</gene>
<dbReference type="GO" id="GO:0005829">
    <property type="term" value="C:cytosol"/>
    <property type="evidence" value="ECO:0007669"/>
    <property type="project" value="TreeGrafter"/>
</dbReference>
<dbReference type="Proteomes" id="UP000696573">
    <property type="component" value="Unassembled WGS sequence"/>
</dbReference>
<keyword evidence="2" id="KW-0274">FAD</keyword>
<dbReference type="OrthoDB" id="66881at2759"/>
<keyword evidence="5" id="KW-1185">Reference proteome</keyword>
<organism evidence="4 5">
    <name type="scientific">Clonostachys rhizophaga</name>
    <dbReference type="NCBI Taxonomy" id="160324"/>
    <lineage>
        <taxon>Eukaryota</taxon>
        <taxon>Fungi</taxon>
        <taxon>Dikarya</taxon>
        <taxon>Ascomycota</taxon>
        <taxon>Pezizomycotina</taxon>
        <taxon>Sordariomycetes</taxon>
        <taxon>Hypocreomycetidae</taxon>
        <taxon>Hypocreales</taxon>
        <taxon>Bionectriaceae</taxon>
        <taxon>Clonostachys</taxon>
    </lineage>
</organism>
<evidence type="ECO:0000313" key="4">
    <source>
        <dbReference type="EMBL" id="CAH0017932.1"/>
    </source>
</evidence>
<dbReference type="Pfam" id="PF00743">
    <property type="entry name" value="FMO-like"/>
    <property type="match status" value="1"/>
</dbReference>
<comment type="caution">
    <text evidence="4">The sequence shown here is derived from an EMBL/GenBank/DDBJ whole genome shotgun (WGS) entry which is preliminary data.</text>
</comment>
<dbReference type="Gene3D" id="3.50.50.60">
    <property type="entry name" value="FAD/NAD(P)-binding domain"/>
    <property type="match status" value="2"/>
</dbReference>
<dbReference type="InterPro" id="IPR020946">
    <property type="entry name" value="Flavin_mOase-like"/>
</dbReference>
<evidence type="ECO:0000256" key="1">
    <source>
        <dbReference type="ARBA" id="ARBA00022630"/>
    </source>
</evidence>
<dbReference type="GO" id="GO:0050660">
    <property type="term" value="F:flavin adenine dinucleotide binding"/>
    <property type="evidence" value="ECO:0007669"/>
    <property type="project" value="InterPro"/>
</dbReference>
<dbReference type="PANTHER" id="PTHR43539:SF78">
    <property type="entry name" value="FLAVIN-CONTAINING MONOOXYGENASE"/>
    <property type="match status" value="1"/>
</dbReference>
<dbReference type="InterPro" id="IPR050982">
    <property type="entry name" value="Auxin_biosynth/cation_transpt"/>
</dbReference>
<dbReference type="EMBL" id="CABFNQ020000528">
    <property type="protein sequence ID" value="CAH0017932.1"/>
    <property type="molecule type" value="Genomic_DNA"/>
</dbReference>
<dbReference type="AlphaFoldDB" id="A0A9N9YE84"/>
<dbReference type="GO" id="GO:0050661">
    <property type="term" value="F:NADP binding"/>
    <property type="evidence" value="ECO:0007669"/>
    <property type="project" value="InterPro"/>
</dbReference>
<keyword evidence="3" id="KW-0560">Oxidoreductase</keyword>
<dbReference type="InterPro" id="IPR036188">
    <property type="entry name" value="FAD/NAD-bd_sf"/>
</dbReference>
<reference evidence="4" key="1">
    <citation type="submission" date="2021-10" db="EMBL/GenBank/DDBJ databases">
        <authorList>
            <person name="Piombo E."/>
        </authorList>
    </citation>
    <scope>NUCLEOTIDE SEQUENCE</scope>
</reference>
<evidence type="ECO:0000313" key="5">
    <source>
        <dbReference type="Proteomes" id="UP000696573"/>
    </source>
</evidence>
<sequence length="280" mass="31193">MPPVQFFRSSMPLYPISKGSKALWMNAKSIGSQLPTTEESQWPNRLENLSGQERSSVPAITTTTVDLFSAYDEVATVIEDGDALINLFYANFHAAHPNLVPRGSYSSQGYPDYLKLRNVMHVSDPQPRDYWWQEVFDAVVVASGHFNIAHVPHIEGLEEISKEHPELSEHSKSWRLREDFIGKVMAAVGSGVSGADLSEDLHDIVQAPLHVSMRTEVEFLKNTFRLPNVVTKSSIKRISSEAAGTLNFEDGSILQGFDKAIFAMGYRLSYPFLPFEAGTS</sequence>
<name>A0A9N9YE84_9HYPO</name>
<dbReference type="PANTHER" id="PTHR43539">
    <property type="entry name" value="FLAVIN-BINDING MONOOXYGENASE-LIKE PROTEIN (AFU_ORTHOLOGUE AFUA_4G09220)"/>
    <property type="match status" value="1"/>
</dbReference>
<evidence type="ECO:0000256" key="2">
    <source>
        <dbReference type="ARBA" id="ARBA00022827"/>
    </source>
</evidence>
<evidence type="ECO:0000256" key="3">
    <source>
        <dbReference type="ARBA" id="ARBA00023002"/>
    </source>
</evidence>
<keyword evidence="1" id="KW-0285">Flavoprotein</keyword>
<accession>A0A9N9YE84</accession>
<protein>
    <submittedName>
        <fullName evidence="4">Uncharacterized protein</fullName>
    </submittedName>
</protein>
<proteinExistence type="predicted"/>
<dbReference type="InterPro" id="IPR000960">
    <property type="entry name" value="Flavin_mOase"/>
</dbReference>
<dbReference type="GO" id="GO:0005789">
    <property type="term" value="C:endoplasmic reticulum membrane"/>
    <property type="evidence" value="ECO:0007669"/>
    <property type="project" value="TreeGrafter"/>
</dbReference>
<dbReference type="SUPFAM" id="SSF51905">
    <property type="entry name" value="FAD/NAD(P)-binding domain"/>
    <property type="match status" value="1"/>
</dbReference>
<dbReference type="GO" id="GO:0004499">
    <property type="term" value="F:N,N-dimethylaniline monooxygenase activity"/>
    <property type="evidence" value="ECO:0007669"/>
    <property type="project" value="InterPro"/>
</dbReference>